<proteinExistence type="predicted"/>
<dbReference type="Proteomes" id="UP001054821">
    <property type="component" value="Chromosome 5"/>
</dbReference>
<evidence type="ECO:0000313" key="1">
    <source>
        <dbReference type="EMBL" id="KAI5327943.1"/>
    </source>
</evidence>
<protein>
    <submittedName>
        <fullName evidence="1">Uncharacterized protein</fullName>
    </submittedName>
</protein>
<gene>
    <name evidence="1" type="ORF">L3X38_027339</name>
</gene>
<evidence type="ECO:0000313" key="2">
    <source>
        <dbReference type="Proteomes" id="UP001054821"/>
    </source>
</evidence>
<sequence>MLPEFSQDTHALQVRGPYLGRPYGPEMIHLLSRARQYARILIWISFDDQSNLRILGVILVRYVRTLRSAPHTKMLIYVPLGLCRNSRIGNRGPRCSESLIQRLCKTVTVLSCDRE</sequence>
<dbReference type="EMBL" id="JAJFAZ020000005">
    <property type="protein sequence ID" value="KAI5327943.1"/>
    <property type="molecule type" value="Genomic_DNA"/>
</dbReference>
<reference evidence="1 2" key="1">
    <citation type="journal article" date="2022" name="G3 (Bethesda)">
        <title>Whole-genome sequence and methylome profiling of the almond [Prunus dulcis (Mill.) D.A. Webb] cultivar 'Nonpareil'.</title>
        <authorList>
            <person name="D'Amico-Willman K.M."/>
            <person name="Ouma W.Z."/>
            <person name="Meulia T."/>
            <person name="Sideli G.M."/>
            <person name="Gradziel T.M."/>
            <person name="Fresnedo-Ramirez J."/>
        </authorList>
    </citation>
    <scope>NUCLEOTIDE SEQUENCE [LARGE SCALE GENOMIC DNA]</scope>
    <source>
        <strain evidence="1">Clone GOH B32 T37-40</strain>
    </source>
</reference>
<name>A0AAD4VP00_PRUDU</name>
<dbReference type="AlphaFoldDB" id="A0AAD4VP00"/>
<keyword evidence="2" id="KW-1185">Reference proteome</keyword>
<organism evidence="1 2">
    <name type="scientific">Prunus dulcis</name>
    <name type="common">Almond</name>
    <name type="synonym">Amygdalus dulcis</name>
    <dbReference type="NCBI Taxonomy" id="3755"/>
    <lineage>
        <taxon>Eukaryota</taxon>
        <taxon>Viridiplantae</taxon>
        <taxon>Streptophyta</taxon>
        <taxon>Embryophyta</taxon>
        <taxon>Tracheophyta</taxon>
        <taxon>Spermatophyta</taxon>
        <taxon>Magnoliopsida</taxon>
        <taxon>eudicotyledons</taxon>
        <taxon>Gunneridae</taxon>
        <taxon>Pentapetalae</taxon>
        <taxon>rosids</taxon>
        <taxon>fabids</taxon>
        <taxon>Rosales</taxon>
        <taxon>Rosaceae</taxon>
        <taxon>Amygdaloideae</taxon>
        <taxon>Amygdaleae</taxon>
        <taxon>Prunus</taxon>
    </lineage>
</organism>
<comment type="caution">
    <text evidence="1">The sequence shown here is derived from an EMBL/GenBank/DDBJ whole genome shotgun (WGS) entry which is preliminary data.</text>
</comment>
<accession>A0AAD4VP00</accession>